<dbReference type="AlphaFoldDB" id="A0A5M8PT12"/>
<dbReference type="Pfam" id="PF00651">
    <property type="entry name" value="BTB"/>
    <property type="match status" value="1"/>
</dbReference>
<dbReference type="Gene3D" id="3.30.710.10">
    <property type="entry name" value="Potassium Channel Kv1.1, Chain A"/>
    <property type="match status" value="1"/>
</dbReference>
<accession>A0A5M8PT12</accession>
<evidence type="ECO:0000313" key="2">
    <source>
        <dbReference type="EMBL" id="KAA6412098.1"/>
    </source>
</evidence>
<dbReference type="InterPro" id="IPR011333">
    <property type="entry name" value="SKP1/BTB/POZ_sf"/>
</dbReference>
<name>A0A5M8PT12_9LECA</name>
<dbReference type="CDD" id="cd18186">
    <property type="entry name" value="BTB_POZ_ZBTB_KLHL-like"/>
    <property type="match status" value="1"/>
</dbReference>
<dbReference type="InterPro" id="IPR000210">
    <property type="entry name" value="BTB/POZ_dom"/>
</dbReference>
<dbReference type="PROSITE" id="PS50097">
    <property type="entry name" value="BTB"/>
    <property type="match status" value="1"/>
</dbReference>
<dbReference type="Proteomes" id="UP000324767">
    <property type="component" value="Unassembled WGS sequence"/>
</dbReference>
<reference evidence="2 3" key="1">
    <citation type="submission" date="2019-09" db="EMBL/GenBank/DDBJ databases">
        <title>The hologenome of the rock-dwelling lichen Lasallia pustulata.</title>
        <authorList>
            <person name="Greshake Tzovaras B."/>
            <person name="Segers F."/>
            <person name="Bicker A."/>
            <person name="Dal Grande F."/>
            <person name="Otte J."/>
            <person name="Hankeln T."/>
            <person name="Schmitt I."/>
            <person name="Ebersberger I."/>
        </authorList>
    </citation>
    <scope>NUCLEOTIDE SEQUENCE [LARGE SCALE GENOMIC DNA]</scope>
    <source>
        <strain evidence="2">A1-1</strain>
    </source>
</reference>
<dbReference type="PANTHER" id="PTHR47843:SF2">
    <property type="entry name" value="BTB DOMAIN-CONTAINING PROTEIN"/>
    <property type="match status" value="1"/>
</dbReference>
<gene>
    <name evidence="2" type="ORF">FRX48_04248</name>
</gene>
<sequence length="251" mass="28436">MATDSNISFGSLLTKEMVNVYVGPKGKCYYIHRGLLRSASDFFRCHFTKRQSPGADPEEDCTLADVNPASFELFITWLYQRTVATIPRHPLARDSAGRVLLDSDSEDDKQQLEDNNGSSGPYYALYFLSEKWCIPQLKNMVMDWIRDYNKATGAVCTASQIEAIYKRTPAKSPLRQYAVEQFLFLNSLQPAEDPSLDFKECLKVKADSFLLDVFKAVRGTKRNSLPYIDPDNKSRCTFHDHEQDGGKKCSG</sequence>
<organism evidence="2 3">
    <name type="scientific">Lasallia pustulata</name>
    <dbReference type="NCBI Taxonomy" id="136370"/>
    <lineage>
        <taxon>Eukaryota</taxon>
        <taxon>Fungi</taxon>
        <taxon>Dikarya</taxon>
        <taxon>Ascomycota</taxon>
        <taxon>Pezizomycotina</taxon>
        <taxon>Lecanoromycetes</taxon>
        <taxon>OSLEUM clade</taxon>
        <taxon>Umbilicariomycetidae</taxon>
        <taxon>Umbilicariales</taxon>
        <taxon>Umbilicariaceae</taxon>
        <taxon>Lasallia</taxon>
    </lineage>
</organism>
<dbReference type="SUPFAM" id="SSF54695">
    <property type="entry name" value="POZ domain"/>
    <property type="match status" value="1"/>
</dbReference>
<dbReference type="PANTHER" id="PTHR47843">
    <property type="entry name" value="BTB DOMAIN-CONTAINING PROTEIN-RELATED"/>
    <property type="match status" value="1"/>
</dbReference>
<dbReference type="SMART" id="SM00225">
    <property type="entry name" value="BTB"/>
    <property type="match status" value="1"/>
</dbReference>
<feature type="domain" description="BTB" evidence="1">
    <location>
        <begin position="16"/>
        <end position="87"/>
    </location>
</feature>
<protein>
    <recommendedName>
        <fullName evidence="1">BTB domain-containing protein</fullName>
    </recommendedName>
</protein>
<proteinExistence type="predicted"/>
<comment type="caution">
    <text evidence="2">The sequence shown here is derived from an EMBL/GenBank/DDBJ whole genome shotgun (WGS) entry which is preliminary data.</text>
</comment>
<dbReference type="EMBL" id="VXIT01000006">
    <property type="protein sequence ID" value="KAA6412098.1"/>
    <property type="molecule type" value="Genomic_DNA"/>
</dbReference>
<evidence type="ECO:0000313" key="3">
    <source>
        <dbReference type="Proteomes" id="UP000324767"/>
    </source>
</evidence>
<evidence type="ECO:0000259" key="1">
    <source>
        <dbReference type="PROSITE" id="PS50097"/>
    </source>
</evidence>
<dbReference type="OrthoDB" id="194443at2759"/>